<reference evidence="1" key="1">
    <citation type="submission" date="2022-11" db="EMBL/GenBank/DDBJ databases">
        <title>Centuries of genome instability and evolution in soft-shell clam transmissible cancer (bioRxiv).</title>
        <authorList>
            <person name="Hart S.F.M."/>
            <person name="Yonemitsu M.A."/>
            <person name="Giersch R.M."/>
            <person name="Beal B.F."/>
            <person name="Arriagada G."/>
            <person name="Davis B.W."/>
            <person name="Ostrander E.A."/>
            <person name="Goff S.P."/>
            <person name="Metzger M.J."/>
        </authorList>
    </citation>
    <scope>NUCLEOTIDE SEQUENCE</scope>
    <source>
        <strain evidence="1">MELC-2E11</strain>
        <tissue evidence="1">Siphon/mantle</tissue>
    </source>
</reference>
<evidence type="ECO:0000313" key="1">
    <source>
        <dbReference type="EMBL" id="WAR05347.1"/>
    </source>
</evidence>
<dbReference type="Proteomes" id="UP001164746">
    <property type="component" value="Chromosome 5"/>
</dbReference>
<accession>A0ABY7E5R0</accession>
<evidence type="ECO:0000313" key="2">
    <source>
        <dbReference type="Proteomes" id="UP001164746"/>
    </source>
</evidence>
<keyword evidence="2" id="KW-1185">Reference proteome</keyword>
<name>A0ABY7E5R0_MYAAR</name>
<gene>
    <name evidence="1" type="ORF">MAR_020716</name>
</gene>
<organism evidence="1 2">
    <name type="scientific">Mya arenaria</name>
    <name type="common">Soft-shell clam</name>
    <dbReference type="NCBI Taxonomy" id="6604"/>
    <lineage>
        <taxon>Eukaryota</taxon>
        <taxon>Metazoa</taxon>
        <taxon>Spiralia</taxon>
        <taxon>Lophotrochozoa</taxon>
        <taxon>Mollusca</taxon>
        <taxon>Bivalvia</taxon>
        <taxon>Autobranchia</taxon>
        <taxon>Heteroconchia</taxon>
        <taxon>Euheterodonta</taxon>
        <taxon>Imparidentia</taxon>
        <taxon>Neoheterodontei</taxon>
        <taxon>Myida</taxon>
        <taxon>Myoidea</taxon>
        <taxon>Myidae</taxon>
        <taxon>Mya</taxon>
    </lineage>
</organism>
<sequence length="74" mass="8500">MQVILFCFLKYQSAYRKIFVSNVMGFRKSGLLLKNLNFEYNREKVEVVNAFHNSDFVFTAGGSINQTKITLAAQ</sequence>
<protein>
    <submittedName>
        <fullName evidence="1">Uncharacterized protein</fullName>
    </submittedName>
</protein>
<dbReference type="EMBL" id="CP111016">
    <property type="protein sequence ID" value="WAR05347.1"/>
    <property type="molecule type" value="Genomic_DNA"/>
</dbReference>
<proteinExistence type="predicted"/>